<evidence type="ECO:0000313" key="2">
    <source>
        <dbReference type="EMBL" id="RWR31909.1"/>
    </source>
</evidence>
<proteinExistence type="predicted"/>
<evidence type="ECO:0000259" key="1">
    <source>
        <dbReference type="Pfam" id="PF10074"/>
    </source>
</evidence>
<dbReference type="Proteomes" id="UP000285295">
    <property type="component" value="Unassembled WGS sequence"/>
</dbReference>
<protein>
    <submittedName>
        <fullName evidence="2">DUF2285 domain-containing protein</fullName>
    </submittedName>
</protein>
<reference evidence="2 3" key="1">
    <citation type="submission" date="2019-01" db="EMBL/GenBank/DDBJ databases">
        <title>Sinorhodobacter populi sp. nov. isolated from the symptomatic bark tissue of Populus euramericana canker.</title>
        <authorList>
            <person name="Xu G."/>
        </authorList>
    </citation>
    <scope>NUCLEOTIDE SEQUENCE [LARGE SCALE GENOMIC DNA]</scope>
    <source>
        <strain evidence="2 3">D19-10-3-21</strain>
    </source>
</reference>
<sequence length="163" mass="18130">MAAPEHLSGLDHRSLVEFYARRDDPEGTHAIHGADPWTQLLLLPGAEPRGPLVALVPLDPEMLGRLEALVRFWRSLDGRTAPPDTRMTAQQRRRLRLMLQAADGRANGASYRDIAIALYGERRVAAEAWKTSPLRDSVIGLVRGARAVIGGGYLNLLRHRRRS</sequence>
<dbReference type="EMBL" id="SAUX01000002">
    <property type="protein sequence ID" value="RWR31909.1"/>
    <property type="molecule type" value="Genomic_DNA"/>
</dbReference>
<dbReference type="Pfam" id="PF10074">
    <property type="entry name" value="RovC_DNA-bd"/>
    <property type="match status" value="1"/>
</dbReference>
<comment type="caution">
    <text evidence="2">The sequence shown here is derived from an EMBL/GenBank/DDBJ whole genome shotgun (WGS) entry which is preliminary data.</text>
</comment>
<organism evidence="2 3">
    <name type="scientific">Paenirhodobacter populi</name>
    <dbReference type="NCBI Taxonomy" id="2306993"/>
    <lineage>
        <taxon>Bacteria</taxon>
        <taxon>Pseudomonadati</taxon>
        <taxon>Pseudomonadota</taxon>
        <taxon>Alphaproteobacteria</taxon>
        <taxon>Rhodobacterales</taxon>
        <taxon>Rhodobacter group</taxon>
        <taxon>Paenirhodobacter</taxon>
    </lineage>
</organism>
<reference evidence="2 3" key="2">
    <citation type="submission" date="2019-01" db="EMBL/GenBank/DDBJ databases">
        <authorList>
            <person name="Li Y."/>
        </authorList>
    </citation>
    <scope>NUCLEOTIDE SEQUENCE [LARGE SCALE GENOMIC DNA]</scope>
    <source>
        <strain evidence="2 3">D19-10-3-21</strain>
    </source>
</reference>
<accession>A0A443KGM5</accession>
<feature type="domain" description="T6SS Transcription factor RovC-like DNA binding" evidence="1">
    <location>
        <begin position="55"/>
        <end position="158"/>
    </location>
</feature>
<dbReference type="InterPro" id="IPR018754">
    <property type="entry name" value="RovC-like_DNA-bd"/>
</dbReference>
<evidence type="ECO:0000313" key="3">
    <source>
        <dbReference type="Proteomes" id="UP000285295"/>
    </source>
</evidence>
<dbReference type="OrthoDB" id="7772848at2"/>
<name>A0A443KGM5_9RHOB</name>
<gene>
    <name evidence="2" type="ORF">D2T31_02790</name>
</gene>
<dbReference type="AlphaFoldDB" id="A0A443KGM5"/>
<dbReference type="RefSeq" id="WP_128235935.1">
    <property type="nucleotide sequence ID" value="NZ_SAUX01000002.1"/>
</dbReference>